<name>G9YU45_FLAPL</name>
<evidence type="ECO:0000313" key="2">
    <source>
        <dbReference type="Proteomes" id="UP000004459"/>
    </source>
</evidence>
<organism evidence="1 2">
    <name type="scientific">Flavonifractor plautii ATCC 29863</name>
    <dbReference type="NCBI Taxonomy" id="411475"/>
    <lineage>
        <taxon>Bacteria</taxon>
        <taxon>Bacillati</taxon>
        <taxon>Bacillota</taxon>
        <taxon>Clostridia</taxon>
        <taxon>Eubacteriales</taxon>
        <taxon>Oscillospiraceae</taxon>
        <taxon>Flavonifractor</taxon>
    </lineage>
</organism>
<evidence type="ECO:0000313" key="1">
    <source>
        <dbReference type="EMBL" id="EHM42901.1"/>
    </source>
</evidence>
<sequence>MTLRPRRSKRQIVCSDFFKKSERIYFAAPPSQITTAALGCEIRYNNFRKLK</sequence>
<protein>
    <submittedName>
        <fullName evidence="1">Uncharacterized protein</fullName>
    </submittedName>
</protein>
<feature type="non-terminal residue" evidence="1">
    <location>
        <position position="51"/>
    </location>
</feature>
<accession>G9YU45</accession>
<dbReference type="EMBL" id="AGCK01000246">
    <property type="protein sequence ID" value="EHM42901.1"/>
    <property type="molecule type" value="Genomic_DNA"/>
</dbReference>
<comment type="caution">
    <text evidence="1">The sequence shown here is derived from an EMBL/GenBank/DDBJ whole genome shotgun (WGS) entry which is preliminary data.</text>
</comment>
<dbReference type="AlphaFoldDB" id="G9YU45"/>
<dbReference type="Proteomes" id="UP000004459">
    <property type="component" value="Unassembled WGS sequence"/>
</dbReference>
<gene>
    <name evidence="1" type="ORF">HMPREF0372_03058</name>
</gene>
<reference evidence="1 2" key="1">
    <citation type="submission" date="2011-08" db="EMBL/GenBank/DDBJ databases">
        <authorList>
            <person name="Weinstock G."/>
            <person name="Sodergren E."/>
            <person name="Clifton S."/>
            <person name="Fulton L."/>
            <person name="Fulton B."/>
            <person name="Courtney L."/>
            <person name="Fronick C."/>
            <person name="Harrison M."/>
            <person name="Strong C."/>
            <person name="Farmer C."/>
            <person name="Delahaunty K."/>
            <person name="Markovic C."/>
            <person name="Hall O."/>
            <person name="Minx P."/>
            <person name="Tomlinson C."/>
            <person name="Mitreva M."/>
            <person name="Hou S."/>
            <person name="Chen J."/>
            <person name="Wollam A."/>
            <person name="Pepin K.H."/>
            <person name="Johnson M."/>
            <person name="Bhonagiri V."/>
            <person name="Zhang X."/>
            <person name="Suruliraj S."/>
            <person name="Warren W."/>
            <person name="Chinwalla A."/>
            <person name="Mardis E.R."/>
            <person name="Wilson R.K."/>
        </authorList>
    </citation>
    <scope>NUCLEOTIDE SEQUENCE [LARGE SCALE GENOMIC DNA]</scope>
    <source>
        <strain evidence="1 2">ATCC 29863</strain>
    </source>
</reference>
<proteinExistence type="predicted"/>
<dbReference type="HOGENOM" id="CLU_3110959_0_0_9"/>